<dbReference type="InterPro" id="IPR001761">
    <property type="entry name" value="Peripla_BP/Lac1_sug-bd_dom"/>
</dbReference>
<dbReference type="SMART" id="SM00354">
    <property type="entry name" value="HTH_LACI"/>
    <property type="match status" value="1"/>
</dbReference>
<organism evidence="5 6">
    <name type="scientific">Camelliibacillus cellulosilyticus</name>
    <dbReference type="NCBI Taxonomy" id="2174486"/>
    <lineage>
        <taxon>Bacteria</taxon>
        <taxon>Bacillati</taxon>
        <taxon>Bacillota</taxon>
        <taxon>Bacilli</taxon>
        <taxon>Bacillales</taxon>
        <taxon>Sporolactobacillaceae</taxon>
        <taxon>Camelliibacillus</taxon>
    </lineage>
</organism>
<evidence type="ECO:0000313" key="6">
    <source>
        <dbReference type="Proteomes" id="UP001596022"/>
    </source>
</evidence>
<evidence type="ECO:0000313" key="5">
    <source>
        <dbReference type="EMBL" id="MFC4620540.1"/>
    </source>
</evidence>
<dbReference type="InterPro" id="IPR028082">
    <property type="entry name" value="Peripla_BP_I"/>
</dbReference>
<protein>
    <submittedName>
        <fullName evidence="5">LacI family DNA-binding transcriptional regulator</fullName>
    </submittedName>
</protein>
<evidence type="ECO:0000256" key="1">
    <source>
        <dbReference type="ARBA" id="ARBA00023015"/>
    </source>
</evidence>
<dbReference type="PANTHER" id="PTHR30146">
    <property type="entry name" value="LACI-RELATED TRANSCRIPTIONAL REPRESSOR"/>
    <property type="match status" value="1"/>
</dbReference>
<keyword evidence="2 5" id="KW-0238">DNA-binding</keyword>
<evidence type="ECO:0000256" key="3">
    <source>
        <dbReference type="ARBA" id="ARBA00023163"/>
    </source>
</evidence>
<reference evidence="6" key="1">
    <citation type="journal article" date="2019" name="Int. J. Syst. Evol. Microbiol.">
        <title>The Global Catalogue of Microorganisms (GCM) 10K type strain sequencing project: providing services to taxonomists for standard genome sequencing and annotation.</title>
        <authorList>
            <consortium name="The Broad Institute Genomics Platform"/>
            <consortium name="The Broad Institute Genome Sequencing Center for Infectious Disease"/>
            <person name="Wu L."/>
            <person name="Ma J."/>
        </authorList>
    </citation>
    <scope>NUCLEOTIDE SEQUENCE [LARGE SCALE GENOMIC DNA]</scope>
    <source>
        <strain evidence="6">CGMCC 1.16306</strain>
    </source>
</reference>
<comment type="caution">
    <text evidence="5">The sequence shown here is derived from an EMBL/GenBank/DDBJ whole genome shotgun (WGS) entry which is preliminary data.</text>
</comment>
<dbReference type="CDD" id="cd01392">
    <property type="entry name" value="HTH_LacI"/>
    <property type="match status" value="1"/>
</dbReference>
<feature type="domain" description="HTH lacI-type" evidence="4">
    <location>
        <begin position="2"/>
        <end position="56"/>
    </location>
</feature>
<dbReference type="InterPro" id="IPR000843">
    <property type="entry name" value="HTH_LacI"/>
</dbReference>
<keyword evidence="6" id="KW-1185">Reference proteome</keyword>
<proteinExistence type="predicted"/>
<gene>
    <name evidence="5" type="ORF">ACFO4N_17755</name>
</gene>
<name>A0ABV9GVA0_9BACL</name>
<dbReference type="SUPFAM" id="SSF47413">
    <property type="entry name" value="lambda repressor-like DNA-binding domains"/>
    <property type="match status" value="1"/>
</dbReference>
<dbReference type="Pfam" id="PF00532">
    <property type="entry name" value="Peripla_BP_1"/>
    <property type="match status" value="1"/>
</dbReference>
<dbReference type="CDD" id="cd06284">
    <property type="entry name" value="PBP1_LacI-like"/>
    <property type="match status" value="1"/>
</dbReference>
<dbReference type="Gene3D" id="1.10.260.40">
    <property type="entry name" value="lambda repressor-like DNA-binding domains"/>
    <property type="match status" value="1"/>
</dbReference>
<dbReference type="EMBL" id="JBHSFW010000026">
    <property type="protein sequence ID" value="MFC4620540.1"/>
    <property type="molecule type" value="Genomic_DNA"/>
</dbReference>
<dbReference type="GO" id="GO:0003677">
    <property type="term" value="F:DNA binding"/>
    <property type="evidence" value="ECO:0007669"/>
    <property type="project" value="UniProtKB-KW"/>
</dbReference>
<dbReference type="PROSITE" id="PS00356">
    <property type="entry name" value="HTH_LACI_1"/>
    <property type="match status" value="1"/>
</dbReference>
<dbReference type="PRINTS" id="PR00036">
    <property type="entry name" value="HTHLACI"/>
</dbReference>
<dbReference type="PANTHER" id="PTHR30146:SF109">
    <property type="entry name" value="HTH-TYPE TRANSCRIPTIONAL REGULATOR GALS"/>
    <property type="match status" value="1"/>
</dbReference>
<evidence type="ECO:0000259" key="4">
    <source>
        <dbReference type="PROSITE" id="PS50932"/>
    </source>
</evidence>
<accession>A0ABV9GVA0</accession>
<dbReference type="PROSITE" id="PS50932">
    <property type="entry name" value="HTH_LACI_2"/>
    <property type="match status" value="1"/>
</dbReference>
<keyword evidence="1" id="KW-0805">Transcription regulation</keyword>
<dbReference type="InterPro" id="IPR010982">
    <property type="entry name" value="Lambda_DNA-bd_dom_sf"/>
</dbReference>
<dbReference type="RefSeq" id="WP_376847653.1">
    <property type="nucleotide sequence ID" value="NZ_JBHSFW010000026.1"/>
</dbReference>
<evidence type="ECO:0000256" key="2">
    <source>
        <dbReference type="ARBA" id="ARBA00023125"/>
    </source>
</evidence>
<dbReference type="Pfam" id="PF00356">
    <property type="entry name" value="LacI"/>
    <property type="match status" value="1"/>
</dbReference>
<dbReference type="Proteomes" id="UP001596022">
    <property type="component" value="Unassembled WGS sequence"/>
</dbReference>
<keyword evidence="3" id="KW-0804">Transcription</keyword>
<dbReference type="Gene3D" id="3.40.50.2300">
    <property type="match status" value="2"/>
</dbReference>
<sequence length="327" mass="37016">MPNIHEVARMAGVSVATVSRVINDHASVSTKTRLKVETAIKKLNYEPNMLGRNLRTSKSQMILIVVPSISNPFYAEIIKGIEDTVTYHQYNILLFATDSKAEKENTYFDLLKKRLVDGVITMDPALNKSKLYDLVKDFPIIQCSEYDETGKIPFISIDNETAAYQAVKHLIKLGHEKIGLINSSNRYLYARLREKGYKRALKEFDMPIDPNWIVYTDALDFNYGQNAMKKLFQLQDKPTAVFAVSDTLAIGALKEIHNQKLHVPDDMAIIGFDNLAFSKMTYPTLTTVTQPMYKMGTLAAKMIIDSINGKPIESLLLDHELMIREST</sequence>
<dbReference type="SUPFAM" id="SSF53822">
    <property type="entry name" value="Periplasmic binding protein-like I"/>
    <property type="match status" value="1"/>
</dbReference>